<name>A0ABP8MZM7_9BACT</name>
<dbReference type="Proteomes" id="UP001501410">
    <property type="component" value="Unassembled WGS sequence"/>
</dbReference>
<organism evidence="1 2">
    <name type="scientific">Rurimicrobium arvi</name>
    <dbReference type="NCBI Taxonomy" id="2049916"/>
    <lineage>
        <taxon>Bacteria</taxon>
        <taxon>Pseudomonadati</taxon>
        <taxon>Bacteroidota</taxon>
        <taxon>Chitinophagia</taxon>
        <taxon>Chitinophagales</taxon>
        <taxon>Chitinophagaceae</taxon>
        <taxon>Rurimicrobium</taxon>
    </lineage>
</organism>
<comment type="caution">
    <text evidence="1">The sequence shown here is derived from an EMBL/GenBank/DDBJ whole genome shotgun (WGS) entry which is preliminary data.</text>
</comment>
<proteinExistence type="predicted"/>
<reference evidence="2" key="1">
    <citation type="journal article" date="2019" name="Int. J. Syst. Evol. Microbiol.">
        <title>The Global Catalogue of Microorganisms (GCM) 10K type strain sequencing project: providing services to taxonomists for standard genome sequencing and annotation.</title>
        <authorList>
            <consortium name="The Broad Institute Genomics Platform"/>
            <consortium name="The Broad Institute Genome Sequencing Center for Infectious Disease"/>
            <person name="Wu L."/>
            <person name="Ma J."/>
        </authorList>
    </citation>
    <scope>NUCLEOTIDE SEQUENCE [LARGE SCALE GENOMIC DNA]</scope>
    <source>
        <strain evidence="2">JCM 31921</strain>
    </source>
</reference>
<keyword evidence="2" id="KW-1185">Reference proteome</keyword>
<evidence type="ECO:0000313" key="1">
    <source>
        <dbReference type="EMBL" id="GAA4457993.1"/>
    </source>
</evidence>
<dbReference type="InterPro" id="IPR024510">
    <property type="entry name" value="DUF2589"/>
</dbReference>
<evidence type="ECO:0000313" key="2">
    <source>
        <dbReference type="Proteomes" id="UP001501410"/>
    </source>
</evidence>
<accession>A0ABP8MZM7</accession>
<dbReference type="Pfam" id="PF11655">
    <property type="entry name" value="DUF2589"/>
    <property type="match status" value="1"/>
</dbReference>
<protein>
    <recommendedName>
        <fullName evidence="3">DUF2589 domain-containing protein</fullName>
    </recommendedName>
</protein>
<sequence length="227" mass="23905">MAQQFSGLPIDSLIAGPLLATAKANANMAFTQTQFLLDTCFNKNVTGSGDKTVTNYTPIMIQMELIRGVLTPGTPAGPNGTPPAKSTNIQSVSTVFNLPLMTIMPLNSLAVDNLDVDFEMEVKSSAGEEQTDTSSTEKSAQVGFEAKAGWGPFSVTIHGNASYDSKESSTHSNHYSRSNSAKYTIKVHAGQLPLPLGVTTIIDAYAKNVTPIEMPVTASNSGGDSGK</sequence>
<dbReference type="EMBL" id="BAABEZ010000024">
    <property type="protein sequence ID" value="GAA4457993.1"/>
    <property type="molecule type" value="Genomic_DNA"/>
</dbReference>
<gene>
    <name evidence="1" type="ORF">GCM10023092_25560</name>
</gene>
<evidence type="ECO:0008006" key="3">
    <source>
        <dbReference type="Google" id="ProtNLM"/>
    </source>
</evidence>